<feature type="domain" description="DUF4130" evidence="2">
    <location>
        <begin position="113"/>
        <end position="251"/>
    </location>
</feature>
<dbReference type="EMBL" id="JTEO01000004">
    <property type="protein sequence ID" value="MCQ6962463.1"/>
    <property type="molecule type" value="Genomic_DNA"/>
</dbReference>
<gene>
    <name evidence="3" type="ORF">PV02_04665</name>
</gene>
<keyword evidence="4" id="KW-1185">Reference proteome</keyword>
<evidence type="ECO:0000313" key="4">
    <source>
        <dbReference type="Proteomes" id="UP001206983"/>
    </source>
</evidence>
<proteinExistence type="predicted"/>
<dbReference type="AlphaFoldDB" id="A0AAE3HAA5"/>
<dbReference type="RefSeq" id="WP_256622238.1">
    <property type="nucleotide sequence ID" value="NZ_JTEO01000004.1"/>
</dbReference>
<name>A0AAE3HAA5_9EURY</name>
<organism evidence="3 4">
    <name type="scientific">Methanolobus chelungpuianus</name>
    <dbReference type="NCBI Taxonomy" id="502115"/>
    <lineage>
        <taxon>Archaea</taxon>
        <taxon>Methanobacteriati</taxon>
        <taxon>Methanobacteriota</taxon>
        <taxon>Stenosarchaea group</taxon>
        <taxon>Methanomicrobia</taxon>
        <taxon>Methanosarcinales</taxon>
        <taxon>Methanosarcinaceae</taxon>
        <taxon>Methanolobus</taxon>
    </lineage>
</organism>
<dbReference type="Pfam" id="PF13566">
    <property type="entry name" value="DUF4130"/>
    <property type="match status" value="1"/>
</dbReference>
<sequence>MSLRVIAFRDNVEGVLLAAYELLQDPSAELLFAKDMNELRSKIAFSGTERELKAVGFRPPADCTTLAHKLLGKRTGRLSPRDPDVEGYISLVLRHSSCDPASLVRFICSCNGSADMLYSGKTPAGKRYYTYMRDVSRSYHRLSMFARPELVNGILSVKVDSPHRIGDMFCRWLAGKNPDLPVAVLEKETAWIGNGRYLGLENFTHIRSSFLGSLSFSGAPDDIDDLWDVYYDSQMIQGRRNKRHAKHLQPKASSSISEMSARDRYKVERGISSCTLDNFTG</sequence>
<comment type="caution">
    <text evidence="3">The sequence shown here is derived from an EMBL/GenBank/DDBJ whole genome shotgun (WGS) entry which is preliminary data.</text>
</comment>
<accession>A0AAE3HAA5</accession>
<dbReference type="Proteomes" id="UP001206983">
    <property type="component" value="Unassembled WGS sequence"/>
</dbReference>
<evidence type="ECO:0000313" key="3">
    <source>
        <dbReference type="EMBL" id="MCQ6962463.1"/>
    </source>
</evidence>
<evidence type="ECO:0000256" key="1">
    <source>
        <dbReference type="SAM" id="MobiDB-lite"/>
    </source>
</evidence>
<reference evidence="3 4" key="1">
    <citation type="journal article" date="2011" name="Appl. Environ. Microbiol.">
        <title>Methanogenic archaea isolated from Taiwan's Chelungpu fault.</title>
        <authorList>
            <person name="Wu S.Y."/>
            <person name="Lai M.C."/>
        </authorList>
    </citation>
    <scope>NUCLEOTIDE SEQUENCE [LARGE SCALE GENOMIC DNA]</scope>
    <source>
        <strain evidence="3 4">St545Mb</strain>
    </source>
</reference>
<dbReference type="InterPro" id="IPR025404">
    <property type="entry name" value="DUF4130"/>
</dbReference>
<feature type="region of interest" description="Disordered" evidence="1">
    <location>
        <begin position="241"/>
        <end position="261"/>
    </location>
</feature>
<protein>
    <recommendedName>
        <fullName evidence="2">DUF4130 domain-containing protein</fullName>
    </recommendedName>
</protein>
<evidence type="ECO:0000259" key="2">
    <source>
        <dbReference type="Pfam" id="PF13566"/>
    </source>
</evidence>